<evidence type="ECO:0000259" key="12">
    <source>
        <dbReference type="Pfam" id="PF01514"/>
    </source>
</evidence>
<keyword evidence="14" id="KW-0966">Cell projection</keyword>
<keyword evidence="8 9" id="KW-0975">Bacterial flagellum</keyword>
<keyword evidence="14" id="KW-0969">Cilium</keyword>
<dbReference type="InterPro" id="IPR013556">
    <property type="entry name" value="Flag_M-ring_C"/>
</dbReference>
<comment type="subcellular location">
    <subcellularLocation>
        <location evidence="1 9">Bacterial flagellum basal body</location>
    </subcellularLocation>
    <subcellularLocation>
        <location evidence="2">Cell membrane</location>
        <topology evidence="2">Multi-pass membrane protein</topology>
    </subcellularLocation>
</comment>
<dbReference type="Pfam" id="PF08345">
    <property type="entry name" value="YscJ_FliF_C"/>
    <property type="match status" value="1"/>
</dbReference>
<feature type="compositionally biased region" description="Polar residues" evidence="10">
    <location>
        <begin position="269"/>
        <end position="284"/>
    </location>
</feature>
<feature type="region of interest" description="Disordered" evidence="10">
    <location>
        <begin position="269"/>
        <end position="323"/>
    </location>
</feature>
<reference evidence="14 15" key="1">
    <citation type="submission" date="2021-06" db="EMBL/GenBank/DDBJ databases">
        <authorList>
            <person name="Grouzdev D.S."/>
            <person name="Koziaeva V."/>
        </authorList>
    </citation>
    <scope>NUCLEOTIDE SEQUENCE [LARGE SCALE GENOMIC DNA]</scope>
    <source>
        <strain evidence="14 15">22</strain>
    </source>
</reference>
<keyword evidence="4" id="KW-1003">Cell membrane</keyword>
<evidence type="ECO:0000259" key="13">
    <source>
        <dbReference type="Pfam" id="PF08345"/>
    </source>
</evidence>
<dbReference type="GO" id="GO:0005886">
    <property type="term" value="C:plasma membrane"/>
    <property type="evidence" value="ECO:0007669"/>
    <property type="project" value="UniProtKB-SubCell"/>
</dbReference>
<dbReference type="PRINTS" id="PR01009">
    <property type="entry name" value="FLGMRINGFLIF"/>
</dbReference>
<comment type="similarity">
    <text evidence="3 9">Belongs to the FliF family.</text>
</comment>
<proteinExistence type="inferred from homology"/>
<accession>A0A947D2R5</accession>
<evidence type="ECO:0000256" key="10">
    <source>
        <dbReference type="SAM" id="MobiDB-lite"/>
    </source>
</evidence>
<dbReference type="GO" id="GO:0071973">
    <property type="term" value="P:bacterial-type flagellum-dependent cell motility"/>
    <property type="evidence" value="ECO:0007669"/>
    <property type="project" value="InterPro"/>
</dbReference>
<dbReference type="Proteomes" id="UP000766595">
    <property type="component" value="Unassembled WGS sequence"/>
</dbReference>
<keyword evidence="15" id="KW-1185">Reference proteome</keyword>
<dbReference type="InterPro" id="IPR045851">
    <property type="entry name" value="AMP-bd_C_sf"/>
</dbReference>
<evidence type="ECO:0000256" key="5">
    <source>
        <dbReference type="ARBA" id="ARBA00022692"/>
    </source>
</evidence>
<dbReference type="GO" id="GO:0003774">
    <property type="term" value="F:cytoskeletal motor activity"/>
    <property type="evidence" value="ECO:0007669"/>
    <property type="project" value="InterPro"/>
</dbReference>
<dbReference type="GO" id="GO:0009431">
    <property type="term" value="C:bacterial-type flagellum basal body, MS ring"/>
    <property type="evidence" value="ECO:0007669"/>
    <property type="project" value="InterPro"/>
</dbReference>
<feature type="domain" description="Flagellar M-ring N-terminal" evidence="12">
    <location>
        <begin position="38"/>
        <end position="210"/>
    </location>
</feature>
<dbReference type="PIRSF" id="PIRSF004862">
    <property type="entry name" value="FliF"/>
    <property type="match status" value="1"/>
</dbReference>
<dbReference type="Pfam" id="PF01514">
    <property type="entry name" value="YscJ_FliF"/>
    <property type="match status" value="1"/>
</dbReference>
<dbReference type="EMBL" id="JAHHZF010000003">
    <property type="protein sequence ID" value="MBT9289239.1"/>
    <property type="molecule type" value="Genomic_DNA"/>
</dbReference>
<sequence>MNGAVEFLKTLGPARLAAMAVVTALLVGFFGFIIMRATQPVMAPLYSDLSVQDSASIVKELEAGAVPYELRQDGAQILVPKENLLRLRMKLAEKGIPAGGSVGYEIFDKSDALGTTSFVQNINHLRALEGELARTIRAIDRVQAARVHLVIPERQLFQREKAMPSASIVLKLRGTLEAQQIRSIQHLVASAVEGLKPFRVSIVDEKGTLLGGGQEEDPQGTVAASLQERTAGYERRMETQIESIVGSIVGQGRARVRVSAELDFNRVTQTSDTFDPNGQVVRSTQTKEENSSSATGDKAVSVGNQLPGSQQQNGAAGRDATNSSEELVNYEISKTTRTEVLEAGRIKRISVAVLVDGVYAAGQNGEVTYQPRSQQDLDRISALVRSSVGFDQKRGDQVEVVNLRFAEAPASLPLEAQAKTGIMALIDFTKDDILRLIELSILFLMTILVLLFAVRPLIKRMVDPTAANAAGNGVAALGASATLSGEPGSTVLQVTLPGHVIGADGKPVPVSAAGTVGPDGQAAGLPLPDNMNLQKLEQAKALGAMHATSIQKVGELIVEHPAEATALIRGWLMEG</sequence>
<dbReference type="PANTHER" id="PTHR30046:SF0">
    <property type="entry name" value="FLAGELLAR M-RING PROTEIN"/>
    <property type="match status" value="1"/>
</dbReference>
<dbReference type="InterPro" id="IPR043427">
    <property type="entry name" value="YscJ/FliF"/>
</dbReference>
<dbReference type="PANTHER" id="PTHR30046">
    <property type="entry name" value="FLAGELLAR M-RING PROTEIN"/>
    <property type="match status" value="1"/>
</dbReference>
<protein>
    <recommendedName>
        <fullName evidence="9">Flagellar M-ring protein</fullName>
    </recommendedName>
</protein>
<feature type="transmembrane region" description="Helical" evidence="11">
    <location>
        <begin position="433"/>
        <end position="454"/>
    </location>
</feature>
<evidence type="ECO:0000256" key="11">
    <source>
        <dbReference type="SAM" id="Phobius"/>
    </source>
</evidence>
<dbReference type="NCBIfam" id="TIGR00206">
    <property type="entry name" value="fliF"/>
    <property type="match status" value="1"/>
</dbReference>
<dbReference type="InterPro" id="IPR000067">
    <property type="entry name" value="FlgMring_FliF"/>
</dbReference>
<feature type="domain" description="Flagellar M-ring C-terminal" evidence="13">
    <location>
        <begin position="247"/>
        <end position="405"/>
    </location>
</feature>
<name>A0A947D2R5_9HYPH</name>
<evidence type="ECO:0000256" key="8">
    <source>
        <dbReference type="ARBA" id="ARBA00023143"/>
    </source>
</evidence>
<evidence type="ECO:0000256" key="3">
    <source>
        <dbReference type="ARBA" id="ARBA00007971"/>
    </source>
</evidence>
<dbReference type="AlphaFoldDB" id="A0A947D2R5"/>
<keyword evidence="6 11" id="KW-1133">Transmembrane helix</keyword>
<comment type="caution">
    <text evidence="14">The sequence shown here is derived from an EMBL/GenBank/DDBJ whole genome shotgun (WGS) entry which is preliminary data.</text>
</comment>
<comment type="function">
    <text evidence="9">The M ring may be actively involved in energy transduction.</text>
</comment>
<evidence type="ECO:0000313" key="15">
    <source>
        <dbReference type="Proteomes" id="UP000766595"/>
    </source>
</evidence>
<evidence type="ECO:0000313" key="14">
    <source>
        <dbReference type="EMBL" id="MBT9289239.1"/>
    </source>
</evidence>
<keyword evidence="14" id="KW-0282">Flagellum</keyword>
<evidence type="ECO:0000256" key="1">
    <source>
        <dbReference type="ARBA" id="ARBA00004117"/>
    </source>
</evidence>
<feature type="transmembrane region" description="Helical" evidence="11">
    <location>
        <begin position="16"/>
        <end position="35"/>
    </location>
</feature>
<organism evidence="14 15">
    <name type="scientific">Prosthecodimorpha staleyi</name>
    <dbReference type="NCBI Taxonomy" id="2840188"/>
    <lineage>
        <taxon>Bacteria</taxon>
        <taxon>Pseudomonadati</taxon>
        <taxon>Pseudomonadota</taxon>
        <taxon>Alphaproteobacteria</taxon>
        <taxon>Hyphomicrobiales</taxon>
        <taxon>Ancalomicrobiaceae</taxon>
        <taxon>Prosthecodimorpha</taxon>
    </lineage>
</organism>
<evidence type="ECO:0000256" key="7">
    <source>
        <dbReference type="ARBA" id="ARBA00023136"/>
    </source>
</evidence>
<dbReference type="InterPro" id="IPR006182">
    <property type="entry name" value="FliF_N_dom"/>
</dbReference>
<evidence type="ECO:0000256" key="9">
    <source>
        <dbReference type="PIRNR" id="PIRNR004862"/>
    </source>
</evidence>
<evidence type="ECO:0000256" key="2">
    <source>
        <dbReference type="ARBA" id="ARBA00004651"/>
    </source>
</evidence>
<gene>
    <name evidence="14" type="primary">fliF</name>
    <name evidence="14" type="ORF">KL771_07240</name>
</gene>
<dbReference type="Gene3D" id="3.30.300.30">
    <property type="match status" value="1"/>
</dbReference>
<keyword evidence="5 11" id="KW-0812">Transmembrane</keyword>
<evidence type="ECO:0000256" key="4">
    <source>
        <dbReference type="ARBA" id="ARBA00022475"/>
    </source>
</evidence>
<dbReference type="RefSeq" id="WP_261967879.1">
    <property type="nucleotide sequence ID" value="NZ_JAHHZF010000003.1"/>
</dbReference>
<keyword evidence="7 11" id="KW-0472">Membrane</keyword>
<evidence type="ECO:0000256" key="6">
    <source>
        <dbReference type="ARBA" id="ARBA00022989"/>
    </source>
</evidence>
<feature type="compositionally biased region" description="Polar residues" evidence="10">
    <location>
        <begin position="302"/>
        <end position="323"/>
    </location>
</feature>